<gene>
    <name evidence="1" type="ORF">ACAOBT_LOCUS32512</name>
</gene>
<dbReference type="AlphaFoldDB" id="A0A9P0MHE0"/>
<sequence>MIGRIVTLLCLPEGIDLQQVQLSNHIFNIPIEELFPLLPSEEDCEWQICALEHLYGFHVLLVDKLLLVSSGLENIRSGFYHRGEMWYLQMRLGLDW</sequence>
<comment type="caution">
    <text evidence="1">The sequence shown here is derived from an EMBL/GenBank/DDBJ whole genome shotgun (WGS) entry which is preliminary data.</text>
</comment>
<evidence type="ECO:0000313" key="2">
    <source>
        <dbReference type="Proteomes" id="UP001152888"/>
    </source>
</evidence>
<evidence type="ECO:0000313" key="1">
    <source>
        <dbReference type="EMBL" id="CAH2011948.1"/>
    </source>
</evidence>
<dbReference type="Proteomes" id="UP001152888">
    <property type="component" value="Unassembled WGS sequence"/>
</dbReference>
<proteinExistence type="predicted"/>
<accession>A0A9P0MHE0</accession>
<organism evidence="1 2">
    <name type="scientific">Acanthoscelides obtectus</name>
    <name type="common">Bean weevil</name>
    <name type="synonym">Bruchus obtectus</name>
    <dbReference type="NCBI Taxonomy" id="200917"/>
    <lineage>
        <taxon>Eukaryota</taxon>
        <taxon>Metazoa</taxon>
        <taxon>Ecdysozoa</taxon>
        <taxon>Arthropoda</taxon>
        <taxon>Hexapoda</taxon>
        <taxon>Insecta</taxon>
        <taxon>Pterygota</taxon>
        <taxon>Neoptera</taxon>
        <taxon>Endopterygota</taxon>
        <taxon>Coleoptera</taxon>
        <taxon>Polyphaga</taxon>
        <taxon>Cucujiformia</taxon>
        <taxon>Chrysomeloidea</taxon>
        <taxon>Chrysomelidae</taxon>
        <taxon>Bruchinae</taxon>
        <taxon>Bruchini</taxon>
        <taxon>Acanthoscelides</taxon>
    </lineage>
</organism>
<keyword evidence="2" id="KW-1185">Reference proteome</keyword>
<dbReference type="EMBL" id="CAKOFQ010008129">
    <property type="protein sequence ID" value="CAH2011948.1"/>
    <property type="molecule type" value="Genomic_DNA"/>
</dbReference>
<name>A0A9P0MHE0_ACAOB</name>
<reference evidence="1" key="1">
    <citation type="submission" date="2022-03" db="EMBL/GenBank/DDBJ databases">
        <authorList>
            <person name="Sayadi A."/>
        </authorList>
    </citation>
    <scope>NUCLEOTIDE SEQUENCE</scope>
</reference>
<protein>
    <submittedName>
        <fullName evidence="1">Uncharacterized protein</fullName>
    </submittedName>
</protein>